<name>A0AAP0RD58_LIQFO</name>
<dbReference type="Proteomes" id="UP001415857">
    <property type="component" value="Unassembled WGS sequence"/>
</dbReference>
<gene>
    <name evidence="4" type="ORF">L1049_022889</name>
</gene>
<dbReference type="PROSITE" id="PS50118">
    <property type="entry name" value="HMG_BOX_2"/>
    <property type="match status" value="1"/>
</dbReference>
<feature type="region of interest" description="Disordered" evidence="2">
    <location>
        <begin position="1"/>
        <end position="29"/>
    </location>
</feature>
<dbReference type="Gene3D" id="1.10.30.10">
    <property type="entry name" value="High mobility group box domain"/>
    <property type="match status" value="1"/>
</dbReference>
<evidence type="ECO:0000256" key="2">
    <source>
        <dbReference type="SAM" id="MobiDB-lite"/>
    </source>
</evidence>
<accession>A0AAP0RD58</accession>
<feature type="region of interest" description="Disordered" evidence="2">
    <location>
        <begin position="126"/>
        <end position="156"/>
    </location>
</feature>
<evidence type="ECO:0000259" key="3">
    <source>
        <dbReference type="PROSITE" id="PS50118"/>
    </source>
</evidence>
<dbReference type="InterPro" id="IPR036910">
    <property type="entry name" value="HMG_box_dom_sf"/>
</dbReference>
<dbReference type="Pfam" id="PF00505">
    <property type="entry name" value="HMG_box"/>
    <property type="match status" value="1"/>
</dbReference>
<dbReference type="InterPro" id="IPR009071">
    <property type="entry name" value="HMG_box_dom"/>
</dbReference>
<organism evidence="4 5">
    <name type="scientific">Liquidambar formosana</name>
    <name type="common">Formosan gum</name>
    <dbReference type="NCBI Taxonomy" id="63359"/>
    <lineage>
        <taxon>Eukaryota</taxon>
        <taxon>Viridiplantae</taxon>
        <taxon>Streptophyta</taxon>
        <taxon>Embryophyta</taxon>
        <taxon>Tracheophyta</taxon>
        <taxon>Spermatophyta</taxon>
        <taxon>Magnoliopsida</taxon>
        <taxon>eudicotyledons</taxon>
        <taxon>Gunneridae</taxon>
        <taxon>Pentapetalae</taxon>
        <taxon>Saxifragales</taxon>
        <taxon>Altingiaceae</taxon>
        <taxon>Liquidambar</taxon>
    </lineage>
</organism>
<dbReference type="AlphaFoldDB" id="A0AAP0RD58"/>
<dbReference type="EMBL" id="JBBPBK010000011">
    <property type="protein sequence ID" value="KAK9275622.1"/>
    <property type="molecule type" value="Genomic_DNA"/>
</dbReference>
<feature type="region of interest" description="Disordered" evidence="2">
    <location>
        <begin position="70"/>
        <end position="107"/>
    </location>
</feature>
<keyword evidence="1" id="KW-0539">Nucleus</keyword>
<dbReference type="PANTHER" id="PTHR47658:SF1">
    <property type="entry name" value="MEIOSIS INITIATOR PROTEIN"/>
    <property type="match status" value="1"/>
</dbReference>
<feature type="DNA-binding region" description="HMG box" evidence="1">
    <location>
        <begin position="105"/>
        <end position="156"/>
    </location>
</feature>
<evidence type="ECO:0000256" key="1">
    <source>
        <dbReference type="PROSITE-ProRule" id="PRU00267"/>
    </source>
</evidence>
<dbReference type="GO" id="GO:0010197">
    <property type="term" value="P:polar nucleus fusion"/>
    <property type="evidence" value="ECO:0007669"/>
    <property type="project" value="TreeGrafter"/>
</dbReference>
<dbReference type="GO" id="GO:0005634">
    <property type="term" value="C:nucleus"/>
    <property type="evidence" value="ECO:0007669"/>
    <property type="project" value="UniProtKB-UniRule"/>
</dbReference>
<feature type="compositionally biased region" description="Basic and acidic residues" evidence="2">
    <location>
        <begin position="139"/>
        <end position="156"/>
    </location>
</feature>
<dbReference type="CDD" id="cd22005">
    <property type="entry name" value="HMG-box_AtHMGB1-like"/>
    <property type="match status" value="1"/>
</dbReference>
<reference evidence="4 5" key="1">
    <citation type="journal article" date="2024" name="Plant J.">
        <title>Genome sequences and population genomics reveal climatic adaptation and genomic divergence between two closely related sweetgum species.</title>
        <authorList>
            <person name="Xu W.Q."/>
            <person name="Ren C.Q."/>
            <person name="Zhang X.Y."/>
            <person name="Comes H.P."/>
            <person name="Liu X.H."/>
            <person name="Li Y.G."/>
            <person name="Kettle C.J."/>
            <person name="Jalonen R."/>
            <person name="Gaisberger H."/>
            <person name="Ma Y.Z."/>
            <person name="Qiu Y.X."/>
        </authorList>
    </citation>
    <scope>NUCLEOTIDE SEQUENCE [LARGE SCALE GENOMIC DNA]</scope>
    <source>
        <strain evidence="4">Hangzhou</strain>
    </source>
</reference>
<sequence>MAGGASSNPPKVRKRVEAETGSLKRASNGSAFARCEECNKDVPVVLIDMHSCSLEAKIKMNLEAQVVEKATEVNKKSTEKRKPKSTEPKAKNSKKAKKGKDPNMPKRPATAFFVFLDGFRKAYKEANPDSKSVSTVAKEGGEKWKSMTDEVKKTLC</sequence>
<evidence type="ECO:0000313" key="5">
    <source>
        <dbReference type="Proteomes" id="UP001415857"/>
    </source>
</evidence>
<dbReference type="PANTHER" id="PTHR47658">
    <property type="entry name" value="HIGH MOBILITY GROUP B PROTEIN 12-RELATED"/>
    <property type="match status" value="1"/>
</dbReference>
<keyword evidence="1" id="KW-0238">DNA-binding</keyword>
<keyword evidence="5" id="KW-1185">Reference proteome</keyword>
<dbReference type="SUPFAM" id="SSF47095">
    <property type="entry name" value="HMG-box"/>
    <property type="match status" value="1"/>
</dbReference>
<comment type="caution">
    <text evidence="4">The sequence shown here is derived from an EMBL/GenBank/DDBJ whole genome shotgun (WGS) entry which is preliminary data.</text>
</comment>
<evidence type="ECO:0000313" key="4">
    <source>
        <dbReference type="EMBL" id="KAK9275622.1"/>
    </source>
</evidence>
<dbReference type="GO" id="GO:0003677">
    <property type="term" value="F:DNA binding"/>
    <property type="evidence" value="ECO:0007669"/>
    <property type="project" value="UniProtKB-UniRule"/>
</dbReference>
<protein>
    <recommendedName>
        <fullName evidence="3">HMG box domain-containing protein</fullName>
    </recommendedName>
</protein>
<feature type="domain" description="HMG box" evidence="3">
    <location>
        <begin position="105"/>
        <end position="156"/>
    </location>
</feature>
<proteinExistence type="predicted"/>